<reference evidence="1 2" key="1">
    <citation type="journal article" date="2011" name="J. Bacteriol.">
        <title>Complete genome sequence of 'Vulcanisaeta moutnovskia' strain 768-28, a novel member of the hyperthermophilic crenarchaeal genus vulcanisaeta.</title>
        <authorList>
            <person name="Gumerov V.M."/>
            <person name="Mardanov A.V."/>
            <person name="Beletsky A.V."/>
            <person name="Prokofeva M.I."/>
            <person name="Bonch-Osmolovskaya E.A."/>
            <person name="Ravin N.V."/>
            <person name="Skryabin K.G."/>
        </authorList>
    </citation>
    <scope>NUCLEOTIDE SEQUENCE [LARGE SCALE GENOMIC DNA]</scope>
    <source>
        <strain evidence="1 2">768-28</strain>
    </source>
</reference>
<proteinExistence type="predicted"/>
<dbReference type="EMBL" id="CP002529">
    <property type="protein sequence ID" value="ADY00761.1"/>
    <property type="molecule type" value="Genomic_DNA"/>
</dbReference>
<dbReference type="STRING" id="985053.VMUT_0550"/>
<accession>F0QV29</accession>
<evidence type="ECO:0000313" key="1">
    <source>
        <dbReference type="EMBL" id="ADY00761.1"/>
    </source>
</evidence>
<dbReference type="GeneID" id="10288202"/>
<gene>
    <name evidence="1" type="ordered locus">VMUT_0550</name>
</gene>
<dbReference type="HOGENOM" id="CLU_1253655_0_0_2"/>
<dbReference type="eggNOG" id="arCOG00813">
    <property type="taxonomic scope" value="Archaea"/>
</dbReference>
<evidence type="ECO:0000313" key="2">
    <source>
        <dbReference type="Proteomes" id="UP000007485"/>
    </source>
</evidence>
<protein>
    <recommendedName>
        <fullName evidence="3">ACT domain-containing protein</fullName>
    </recommendedName>
</protein>
<dbReference type="AlphaFoldDB" id="F0QV29"/>
<dbReference type="OrthoDB" id="25761at2157"/>
<dbReference type="KEGG" id="vmo:VMUT_0550"/>
<sequence>MTLLVIKTANRRGMLHEISGIIKDYTSIEWVFVSIPSETERVIAMRLSDSLPISALDKLRSINGVHDVWASHEAPMELVGFDKEILRSILMRMVQSGGEVHAFLTKLGYEMGLSMASTMLRTKYEIPANAAMNKVLETAINMLVVMNLARSIENINLNLERDGNVASISLIEPFDLDAGLPFTRGYILGLMKILLKCDCNLDAIINKSKVNFYIKSNKSA</sequence>
<evidence type="ECO:0008006" key="3">
    <source>
        <dbReference type="Google" id="ProtNLM"/>
    </source>
</evidence>
<dbReference type="Proteomes" id="UP000007485">
    <property type="component" value="Chromosome"/>
</dbReference>
<organism evidence="1 2">
    <name type="scientific">Vulcanisaeta moutnovskia (strain 768-28)</name>
    <dbReference type="NCBI Taxonomy" id="985053"/>
    <lineage>
        <taxon>Archaea</taxon>
        <taxon>Thermoproteota</taxon>
        <taxon>Thermoprotei</taxon>
        <taxon>Thermoproteales</taxon>
        <taxon>Thermoproteaceae</taxon>
        <taxon>Vulcanisaeta</taxon>
    </lineage>
</organism>
<dbReference type="RefSeq" id="WP_013603924.1">
    <property type="nucleotide sequence ID" value="NC_015151.1"/>
</dbReference>
<name>F0QV29_VULM7</name>
<keyword evidence="2" id="KW-1185">Reference proteome</keyword>